<evidence type="ECO:0000313" key="2">
    <source>
        <dbReference type="EMBL" id="PPQ96620.1"/>
    </source>
</evidence>
<name>A0A409Y0T4_9AGAR</name>
<dbReference type="PANTHER" id="PTHR33104">
    <property type="entry name" value="SI:DKEY-29D5.2"/>
    <property type="match status" value="1"/>
</dbReference>
<keyword evidence="3" id="KW-1185">Reference proteome</keyword>
<dbReference type="Proteomes" id="UP000284706">
    <property type="component" value="Unassembled WGS sequence"/>
</dbReference>
<evidence type="ECO:0000313" key="3">
    <source>
        <dbReference type="Proteomes" id="UP000284706"/>
    </source>
</evidence>
<reference evidence="2 3" key="1">
    <citation type="journal article" date="2018" name="Evol. Lett.">
        <title>Horizontal gene cluster transfer increased hallucinogenic mushroom diversity.</title>
        <authorList>
            <person name="Reynolds H.T."/>
            <person name="Vijayakumar V."/>
            <person name="Gluck-Thaler E."/>
            <person name="Korotkin H.B."/>
            <person name="Matheny P.B."/>
            <person name="Slot J.C."/>
        </authorList>
    </citation>
    <scope>NUCLEOTIDE SEQUENCE [LARGE SCALE GENOMIC DNA]</scope>
    <source>
        <strain evidence="2 3">SRW20</strain>
    </source>
</reference>
<feature type="region of interest" description="Disordered" evidence="1">
    <location>
        <begin position="546"/>
        <end position="569"/>
    </location>
</feature>
<dbReference type="InParanoid" id="A0A409Y0T4"/>
<dbReference type="OrthoDB" id="3214502at2759"/>
<feature type="compositionally biased region" description="Acidic residues" evidence="1">
    <location>
        <begin position="708"/>
        <end position="718"/>
    </location>
</feature>
<organism evidence="2 3">
    <name type="scientific">Gymnopilus dilepis</name>
    <dbReference type="NCBI Taxonomy" id="231916"/>
    <lineage>
        <taxon>Eukaryota</taxon>
        <taxon>Fungi</taxon>
        <taxon>Dikarya</taxon>
        <taxon>Basidiomycota</taxon>
        <taxon>Agaricomycotina</taxon>
        <taxon>Agaricomycetes</taxon>
        <taxon>Agaricomycetidae</taxon>
        <taxon>Agaricales</taxon>
        <taxon>Agaricineae</taxon>
        <taxon>Hymenogastraceae</taxon>
        <taxon>Gymnopilus</taxon>
    </lineage>
</organism>
<dbReference type="Pfam" id="PF18758">
    <property type="entry name" value="KDZ"/>
    <property type="match status" value="1"/>
</dbReference>
<evidence type="ECO:0008006" key="4">
    <source>
        <dbReference type="Google" id="ProtNLM"/>
    </source>
</evidence>
<sequence length="731" mass="83031">MLKRGGRGNSPSGAAGTRAGELAVLCPACPQVGMNLPVGWESVPEAKSNTRDPSLAQGWAYFVEEDTFKNFLHEYGTLIVQEPSKCSNHDAVNRERAMEGYAASGAGTCDCTRHDMKRPNGVGDLQKGERYVNMDYVFFRSLNVRPTVPYVTVSYDIACQWSIKLIERMKTYPPDMHIVDHTIRYFIPKFHLPAHRLACLILFSLNYNRNCGRTDGEGVERGWDHINPIAASTREMGPGNRRDTLDAHFGDWNWKKTCSMASFLLRQIKEAVLELEEKSRIHEEFTEGLPAEDVAAWTELLDAWEEDNSKLNPFEASLKALSQQSVRRQLAEEETKDLNDGTAFSMHEEISASQLVTLGLELENQQRRLAVDQELLGLHATDDQKTKITLRSNTLRRKIEAWIEVQHMYIPSLRVIRSRTAEERSNPELPSPQETPLLLPSAIPNNTPCDIRLRQIEFRLRQAQCNDALDDLRDALCLRSFVLIDKSRFQRGQRQNTRSQGIVDRIQAKVKAACNRYRAARNAIATLASFLQQVGWEDTFPALKDEDVRPLTPDDGPLGKGKPKGGTRSEGRRNLTWIWTRIGDSLEFKEDARLDESLRIEWCKSRARRDRWKEEVELLVEEMRRVKEFFLTKAKDWETLAVLSSADWGLPSVVQDQATVDGRVAYAKEQSAQFSAMREHCLDVWKGVDEYVKQSGRGVKLAAAGEGEKDDEEDDEAEQVPVHSTEYGAYD</sequence>
<protein>
    <recommendedName>
        <fullName evidence="4">CxC2-like cysteine cluster KDZ transposase-associated domain-containing protein</fullName>
    </recommendedName>
</protein>
<proteinExistence type="predicted"/>
<dbReference type="STRING" id="231916.A0A409Y0T4"/>
<dbReference type="AlphaFoldDB" id="A0A409Y0T4"/>
<feature type="region of interest" description="Disordered" evidence="1">
    <location>
        <begin position="700"/>
        <end position="731"/>
    </location>
</feature>
<accession>A0A409Y0T4</accession>
<dbReference type="EMBL" id="NHYE01001345">
    <property type="protein sequence ID" value="PPQ96620.1"/>
    <property type="molecule type" value="Genomic_DNA"/>
</dbReference>
<evidence type="ECO:0000256" key="1">
    <source>
        <dbReference type="SAM" id="MobiDB-lite"/>
    </source>
</evidence>
<gene>
    <name evidence="2" type="ORF">CVT26_010684</name>
</gene>
<dbReference type="InterPro" id="IPR040521">
    <property type="entry name" value="KDZ"/>
</dbReference>
<comment type="caution">
    <text evidence="2">The sequence shown here is derived from an EMBL/GenBank/DDBJ whole genome shotgun (WGS) entry which is preliminary data.</text>
</comment>
<dbReference type="PANTHER" id="PTHR33104:SF2">
    <property type="entry name" value="CXC3 LIKE CYSTEINE CLUSTER DOMAIN-CONTAINING PROTEIN"/>
    <property type="match status" value="1"/>
</dbReference>